<dbReference type="Proteomes" id="UP000701680">
    <property type="component" value="Unassembled WGS sequence"/>
</dbReference>
<evidence type="ECO:0000313" key="4">
    <source>
        <dbReference type="EMBL" id="NVH58768.1"/>
    </source>
</evidence>
<dbReference type="InterPro" id="IPR036629">
    <property type="entry name" value="YjbJ_sf"/>
</dbReference>
<gene>
    <name evidence="4" type="ORF">G5A66_08940</name>
    <name evidence="3" type="ORF">G5A75_08960</name>
</gene>
<dbReference type="Gene3D" id="1.10.1470.10">
    <property type="entry name" value="YjbJ"/>
    <property type="match status" value="1"/>
</dbReference>
<dbReference type="InterPro" id="IPR008462">
    <property type="entry name" value="CsbD"/>
</dbReference>
<name>A0A850HI01_9FIRM</name>
<evidence type="ECO:0000259" key="2">
    <source>
        <dbReference type="Pfam" id="PF05532"/>
    </source>
</evidence>
<protein>
    <submittedName>
        <fullName evidence="4">CsbD family protein</fullName>
    </submittedName>
</protein>
<dbReference type="SUPFAM" id="SSF69047">
    <property type="entry name" value="Hypothetical protein YjbJ"/>
    <property type="match status" value="1"/>
</dbReference>
<evidence type="ECO:0000313" key="3">
    <source>
        <dbReference type="EMBL" id="NSK14994.1"/>
    </source>
</evidence>
<feature type="domain" description="CsbD-like" evidence="2">
    <location>
        <begin position="7"/>
        <end position="52"/>
    </location>
</feature>
<dbReference type="AlphaFoldDB" id="A0A850HI01"/>
<evidence type="ECO:0000313" key="6">
    <source>
        <dbReference type="Proteomes" id="UP000701680"/>
    </source>
</evidence>
<dbReference type="Pfam" id="PF05532">
    <property type="entry name" value="CsbD"/>
    <property type="match status" value="1"/>
</dbReference>
<comment type="similarity">
    <text evidence="1">Belongs to the UPF0337 (CsbD) family.</text>
</comment>
<dbReference type="OrthoDB" id="2200356at2"/>
<reference evidence="4" key="2">
    <citation type="submission" date="2020-02" db="EMBL/GenBank/DDBJ databases">
        <authorList>
            <person name="Littmann E."/>
            <person name="Sorbara M."/>
        </authorList>
    </citation>
    <scope>NUCLEOTIDE SEQUENCE</scope>
    <source>
        <strain evidence="4">MSK.17.11</strain>
        <strain evidence="3">MSK.17.38</strain>
    </source>
</reference>
<dbReference type="Proteomes" id="UP000528555">
    <property type="component" value="Unassembled WGS sequence"/>
</dbReference>
<dbReference type="RefSeq" id="WP_101695276.1">
    <property type="nucleotide sequence ID" value="NZ_JAAITX010000005.1"/>
</dbReference>
<reference evidence="5 6" key="1">
    <citation type="journal article" date="2020" name="Cell Host Microbe">
        <title>Functional and Genomic Variation between Human-Derived Isolates of Lachnospiraceae Reveals Inter- and Intra-Species Diversity.</title>
        <authorList>
            <person name="Sorbara M.T."/>
            <person name="Littmann E.R."/>
            <person name="Fontana E."/>
            <person name="Moody T.U."/>
            <person name="Kohout C.E."/>
            <person name="Gjonbalaj M."/>
            <person name="Eaton V."/>
            <person name="Seok R."/>
            <person name="Leiner I.M."/>
            <person name="Pamer E.G."/>
        </authorList>
    </citation>
    <scope>NUCLEOTIDE SEQUENCE [LARGE SCALE GENOMIC DNA]</scope>
    <source>
        <strain evidence="4 5">MSK.17.11</strain>
        <strain evidence="3 6">MSK.17.38</strain>
    </source>
</reference>
<proteinExistence type="inferred from homology"/>
<sequence length="66" mass="7414">MKDRGFTDQIKGKVKKTFGDLTDNEKMQAEGILDQTIGKTKEMAADIQDAAEEVIEKAKEKFHKEG</sequence>
<evidence type="ECO:0000256" key="1">
    <source>
        <dbReference type="ARBA" id="ARBA00009129"/>
    </source>
</evidence>
<dbReference type="EMBL" id="JAAITX010000005">
    <property type="protein sequence ID" value="NVH58768.1"/>
    <property type="molecule type" value="Genomic_DNA"/>
</dbReference>
<keyword evidence="5" id="KW-1185">Reference proteome</keyword>
<dbReference type="EMBL" id="JAAIUO010000005">
    <property type="protein sequence ID" value="NSK14994.1"/>
    <property type="molecule type" value="Genomic_DNA"/>
</dbReference>
<organism evidence="4 5">
    <name type="scientific">Dorea phocaeensis</name>
    <dbReference type="NCBI Taxonomy" id="2040291"/>
    <lineage>
        <taxon>Bacteria</taxon>
        <taxon>Bacillati</taxon>
        <taxon>Bacillota</taxon>
        <taxon>Clostridia</taxon>
        <taxon>Lachnospirales</taxon>
        <taxon>Lachnospiraceae</taxon>
        <taxon>Dorea</taxon>
    </lineage>
</organism>
<evidence type="ECO:0000313" key="5">
    <source>
        <dbReference type="Proteomes" id="UP000528555"/>
    </source>
</evidence>
<comment type="caution">
    <text evidence="4">The sequence shown here is derived from an EMBL/GenBank/DDBJ whole genome shotgun (WGS) entry which is preliminary data.</text>
</comment>
<accession>A0A850HI01</accession>